<comment type="subcellular location">
    <subcellularLocation>
        <location evidence="6">Cell membrane</location>
        <topology evidence="6">Multi-pass membrane protein</topology>
    </subcellularLocation>
    <subcellularLocation>
        <location evidence="1">Membrane</location>
        <topology evidence="1">Multi-pass membrane protein</topology>
    </subcellularLocation>
</comment>
<comment type="caution">
    <text evidence="9">The sequence shown here is derived from an EMBL/GenBank/DDBJ whole genome shotgun (WGS) entry which is preliminary data.</text>
</comment>
<keyword evidence="3 6" id="KW-1133">Transmembrane helix</keyword>
<dbReference type="RefSeq" id="WP_331786158.1">
    <property type="nucleotide sequence ID" value="NZ_JAVFKM010000004.1"/>
</dbReference>
<feature type="transmembrane region" description="Helical" evidence="6">
    <location>
        <begin position="140"/>
        <end position="163"/>
    </location>
</feature>
<comment type="similarity">
    <text evidence="6">Belongs to the ABC-2 integral membrane protein family.</text>
</comment>
<evidence type="ECO:0000256" key="2">
    <source>
        <dbReference type="ARBA" id="ARBA00022692"/>
    </source>
</evidence>
<dbReference type="PANTHER" id="PTHR43229:SF2">
    <property type="entry name" value="NODULATION PROTEIN J"/>
    <property type="match status" value="1"/>
</dbReference>
<comment type="caution">
    <text evidence="6">Lacks conserved residue(s) required for the propagation of feature annotation.</text>
</comment>
<dbReference type="Pfam" id="PF01061">
    <property type="entry name" value="ABC2_membrane"/>
    <property type="match status" value="1"/>
</dbReference>
<evidence type="ECO:0000256" key="6">
    <source>
        <dbReference type="RuleBase" id="RU361157"/>
    </source>
</evidence>
<evidence type="ECO:0000256" key="3">
    <source>
        <dbReference type="ARBA" id="ARBA00022989"/>
    </source>
</evidence>
<evidence type="ECO:0000313" key="10">
    <source>
        <dbReference type="Proteomes" id="UP001348265"/>
    </source>
</evidence>
<dbReference type="PROSITE" id="PS51012">
    <property type="entry name" value="ABC_TM2"/>
    <property type="match status" value="1"/>
</dbReference>
<evidence type="ECO:0000256" key="5">
    <source>
        <dbReference type="ARBA" id="ARBA00023251"/>
    </source>
</evidence>
<feature type="transmembrane region" description="Helical" evidence="6">
    <location>
        <begin position="200"/>
        <end position="221"/>
    </location>
</feature>
<dbReference type="EMBL" id="JAVFKM010000004">
    <property type="protein sequence ID" value="MEF3113533.1"/>
    <property type="molecule type" value="Genomic_DNA"/>
</dbReference>
<feature type="domain" description="ABC transmembrane type-2" evidence="8">
    <location>
        <begin position="55"/>
        <end position="281"/>
    </location>
</feature>
<keyword evidence="4 6" id="KW-0472">Membrane</keyword>
<feature type="region of interest" description="Disordered" evidence="7">
    <location>
        <begin position="1"/>
        <end position="20"/>
    </location>
</feature>
<keyword evidence="6" id="KW-0813">Transport</keyword>
<dbReference type="InterPro" id="IPR051784">
    <property type="entry name" value="Nod_factor_ABC_transporter"/>
</dbReference>
<evidence type="ECO:0000256" key="7">
    <source>
        <dbReference type="SAM" id="MobiDB-lite"/>
    </source>
</evidence>
<keyword evidence="2 6" id="KW-0812">Transmembrane</keyword>
<keyword evidence="5" id="KW-0046">Antibiotic resistance</keyword>
<evidence type="ECO:0000313" key="9">
    <source>
        <dbReference type="EMBL" id="MEF3113533.1"/>
    </source>
</evidence>
<proteinExistence type="inferred from homology"/>
<feature type="transmembrane region" description="Helical" evidence="6">
    <location>
        <begin position="257"/>
        <end position="278"/>
    </location>
</feature>
<dbReference type="InterPro" id="IPR047817">
    <property type="entry name" value="ABC2_TM_bact-type"/>
</dbReference>
<reference evidence="9 10" key="1">
    <citation type="submission" date="2023-08" db="EMBL/GenBank/DDBJ databases">
        <authorList>
            <person name="Sharma P."/>
            <person name="Verma V."/>
            <person name="Mohan M.K."/>
            <person name="Dubey A.K."/>
        </authorList>
    </citation>
    <scope>NUCLEOTIDE SEQUENCE [LARGE SCALE GENOMIC DNA]</scope>
    <source>
        <strain evidence="9 10">ADP4</strain>
    </source>
</reference>
<keyword evidence="6" id="KW-1003">Cell membrane</keyword>
<gene>
    <name evidence="9" type="ORF">RB636_10025</name>
</gene>
<dbReference type="PANTHER" id="PTHR43229">
    <property type="entry name" value="NODULATION PROTEIN J"/>
    <property type="match status" value="1"/>
</dbReference>
<keyword evidence="10" id="KW-1185">Reference proteome</keyword>
<protein>
    <recommendedName>
        <fullName evidence="6">Transport permease protein</fullName>
    </recommendedName>
</protein>
<organism evidence="9 10">
    <name type="scientific">Streptomyces chrestomyceticus</name>
    <dbReference type="NCBI Taxonomy" id="68185"/>
    <lineage>
        <taxon>Bacteria</taxon>
        <taxon>Bacillati</taxon>
        <taxon>Actinomycetota</taxon>
        <taxon>Actinomycetes</taxon>
        <taxon>Kitasatosporales</taxon>
        <taxon>Streptomycetaceae</taxon>
        <taxon>Streptomyces</taxon>
    </lineage>
</organism>
<evidence type="ECO:0000259" key="8">
    <source>
        <dbReference type="PROSITE" id="PS51012"/>
    </source>
</evidence>
<dbReference type="InterPro" id="IPR000412">
    <property type="entry name" value="ABC_2_transport"/>
</dbReference>
<name>A0ABU7WPT3_9ACTN</name>
<feature type="transmembrane region" description="Helical" evidence="6">
    <location>
        <begin position="90"/>
        <end position="109"/>
    </location>
</feature>
<dbReference type="PRINTS" id="PR00164">
    <property type="entry name" value="ABC2TRNSPORT"/>
</dbReference>
<accession>A0ABU7WPT3</accession>
<evidence type="ECO:0000256" key="4">
    <source>
        <dbReference type="ARBA" id="ARBA00023136"/>
    </source>
</evidence>
<dbReference type="InterPro" id="IPR013525">
    <property type="entry name" value="ABC2_TM"/>
</dbReference>
<feature type="transmembrane region" description="Helical" evidence="6">
    <location>
        <begin position="169"/>
        <end position="193"/>
    </location>
</feature>
<sequence>MMTEKVTEGTAGSEDTAGNAAARVPDRCGTARFDLAVMRGYWLLEAQLLRRVWGPVMATAVVQPLVYLLAFNAGFGGVAASAVPGNYLDFLATGMVGVAVLFGTTYAVMHRMFVRREIQRTFDAILTAPIEIREIVAAQALWTGVVGGTLGAFPILVAIPFGLHPTPGMLLVVPLGILSGIGLTLFGLLISLVVRAIDSINYIVAAVLTPAFLVAGTFFPLDALPGWAHRLALVNPLYHCVELVRHVSFGIQPSADLLHLCFLVAFSVVLYVLTVFGMHKRLID</sequence>
<dbReference type="Proteomes" id="UP001348265">
    <property type="component" value="Unassembled WGS sequence"/>
</dbReference>
<evidence type="ECO:0000256" key="1">
    <source>
        <dbReference type="ARBA" id="ARBA00004141"/>
    </source>
</evidence>